<accession>A0AAN8KQY0</accession>
<protein>
    <submittedName>
        <fullName evidence="1">Uncharacterized protein</fullName>
    </submittedName>
</protein>
<gene>
    <name evidence="1" type="ORF">J4Q44_G00385920</name>
</gene>
<dbReference type="Proteomes" id="UP001356427">
    <property type="component" value="Unassembled WGS sequence"/>
</dbReference>
<reference evidence="1 2" key="1">
    <citation type="submission" date="2021-04" db="EMBL/GenBank/DDBJ databases">
        <authorList>
            <person name="De Guttry C."/>
            <person name="Zahm M."/>
            <person name="Klopp C."/>
            <person name="Cabau C."/>
            <person name="Louis A."/>
            <person name="Berthelot C."/>
            <person name="Parey E."/>
            <person name="Roest Crollius H."/>
            <person name="Montfort J."/>
            <person name="Robinson-Rechavi M."/>
            <person name="Bucao C."/>
            <person name="Bouchez O."/>
            <person name="Gislard M."/>
            <person name="Lluch J."/>
            <person name="Milhes M."/>
            <person name="Lampietro C."/>
            <person name="Lopez Roques C."/>
            <person name="Donnadieu C."/>
            <person name="Braasch I."/>
            <person name="Desvignes T."/>
            <person name="Postlethwait J."/>
            <person name="Bobe J."/>
            <person name="Wedekind C."/>
            <person name="Guiguen Y."/>
        </authorList>
    </citation>
    <scope>NUCLEOTIDE SEQUENCE [LARGE SCALE GENOMIC DNA]</scope>
    <source>
        <strain evidence="1">Cs_M1</strain>
        <tissue evidence="1">Blood</tissue>
    </source>
</reference>
<keyword evidence="2" id="KW-1185">Reference proteome</keyword>
<organism evidence="1 2">
    <name type="scientific">Coregonus suidteri</name>
    <dbReference type="NCBI Taxonomy" id="861788"/>
    <lineage>
        <taxon>Eukaryota</taxon>
        <taxon>Metazoa</taxon>
        <taxon>Chordata</taxon>
        <taxon>Craniata</taxon>
        <taxon>Vertebrata</taxon>
        <taxon>Euteleostomi</taxon>
        <taxon>Actinopterygii</taxon>
        <taxon>Neopterygii</taxon>
        <taxon>Teleostei</taxon>
        <taxon>Protacanthopterygii</taxon>
        <taxon>Salmoniformes</taxon>
        <taxon>Salmonidae</taxon>
        <taxon>Coregoninae</taxon>
        <taxon>Coregonus</taxon>
    </lineage>
</organism>
<name>A0AAN8KQY0_9TELE</name>
<comment type="caution">
    <text evidence="1">The sequence shown here is derived from an EMBL/GenBank/DDBJ whole genome shotgun (WGS) entry which is preliminary data.</text>
</comment>
<evidence type="ECO:0000313" key="1">
    <source>
        <dbReference type="EMBL" id="KAK6291011.1"/>
    </source>
</evidence>
<dbReference type="AlphaFoldDB" id="A0AAN8KQY0"/>
<proteinExistence type="predicted"/>
<evidence type="ECO:0000313" key="2">
    <source>
        <dbReference type="Proteomes" id="UP001356427"/>
    </source>
</evidence>
<dbReference type="Gene3D" id="6.20.50.160">
    <property type="match status" value="1"/>
</dbReference>
<sequence length="101" mass="11213">METTDCLRPWLVRCLVEFSPSKAGPRGGDNTLQLSAQPGSLCGLSTVDKSVHIMEPGKRLDADKKLGLKLATNLVLRVPSCLNYKGNQYHRSYVVSYYSHM</sequence>
<dbReference type="EMBL" id="JAGTTL010000105">
    <property type="protein sequence ID" value="KAK6291011.1"/>
    <property type="molecule type" value="Genomic_DNA"/>
</dbReference>